<reference evidence="1" key="1">
    <citation type="submission" date="2016-09" db="EMBL/GenBank/DDBJ databases">
        <authorList>
            <person name="Hebert L."/>
            <person name="Moumen B."/>
        </authorList>
    </citation>
    <scope>NUCLEOTIDE SEQUENCE [LARGE SCALE GENOMIC DNA]</scope>
    <source>
        <strain evidence="1">OVI</strain>
    </source>
</reference>
<evidence type="ECO:0000313" key="2">
    <source>
        <dbReference type="Proteomes" id="UP000195570"/>
    </source>
</evidence>
<name>A0A1G4ICD2_TRYEQ</name>
<dbReference type="AlphaFoldDB" id="A0A1G4ICD2"/>
<keyword evidence="2" id="KW-1185">Reference proteome</keyword>
<sequence length="332" mass="35449">MPSYIFILHSSGVSCDSALLSQAAHCASALFSSVRGCSSDFVPTVAVIRANPVEGVRYAYTSTVSDNRYDSFVEDAVMQYSGNVNEADGSDRASPRFSGRSVVNLQRAILQCGDIRVSDKQDAEPVGVWRCLAGAILAACCFLRSYSTCPSESFDECGAEVCDAFVPAGGAMIIFSGVCDTRPLSFSEECPFSAAVTAATRLRTAVHVFGPAVVSSALGLRLQALANTTGGIWAPQFALSHVGYLMELAVRRNGQREMDSATNSRRQRELLVERYVVPPACLPQDPAQTGVASGENVSYLAWLCSACLATLVRHPHEEVGAIRMCPYCAASK</sequence>
<dbReference type="VEuPathDB" id="TriTrypDB:TEOVI_000120000"/>
<dbReference type="GeneID" id="92375140"/>
<accession>A0A1G4ICD2</accession>
<dbReference type="EMBL" id="CZPT02001262">
    <property type="protein sequence ID" value="SCU69634.1"/>
    <property type="molecule type" value="Genomic_DNA"/>
</dbReference>
<proteinExistence type="predicted"/>
<dbReference type="Proteomes" id="UP000195570">
    <property type="component" value="Unassembled WGS sequence"/>
</dbReference>
<organism evidence="1 2">
    <name type="scientific">Trypanosoma equiperdum</name>
    <dbReference type="NCBI Taxonomy" id="5694"/>
    <lineage>
        <taxon>Eukaryota</taxon>
        <taxon>Discoba</taxon>
        <taxon>Euglenozoa</taxon>
        <taxon>Kinetoplastea</taxon>
        <taxon>Metakinetoplastina</taxon>
        <taxon>Trypanosomatida</taxon>
        <taxon>Trypanosomatidae</taxon>
        <taxon>Trypanosoma</taxon>
    </lineage>
</organism>
<comment type="caution">
    <text evidence="1">The sequence shown here is derived from an EMBL/GenBank/DDBJ whole genome shotgun (WGS) entry which is preliminary data.</text>
</comment>
<gene>
    <name evidence="1" type="ORF">TEOVI_000120000</name>
</gene>
<dbReference type="RefSeq" id="XP_067080576.1">
    <property type="nucleotide sequence ID" value="XM_067224475.1"/>
</dbReference>
<evidence type="ECO:0000313" key="1">
    <source>
        <dbReference type="EMBL" id="SCU69634.1"/>
    </source>
</evidence>
<protein>
    <submittedName>
        <fullName evidence="1">TFIIH basal transcription factor subunit</fullName>
    </submittedName>
</protein>